<organism evidence="2 3">
    <name type="scientific">Marinobacter aromaticivorans</name>
    <dbReference type="NCBI Taxonomy" id="1494078"/>
    <lineage>
        <taxon>Bacteria</taxon>
        <taxon>Pseudomonadati</taxon>
        <taxon>Pseudomonadota</taxon>
        <taxon>Gammaproteobacteria</taxon>
        <taxon>Pseudomonadales</taxon>
        <taxon>Marinobacteraceae</taxon>
        <taxon>Marinobacter</taxon>
    </lineage>
</organism>
<dbReference type="Proteomes" id="UP001596506">
    <property type="component" value="Unassembled WGS sequence"/>
</dbReference>
<keyword evidence="3" id="KW-1185">Reference proteome</keyword>
<dbReference type="PANTHER" id="PTHR30469">
    <property type="entry name" value="MULTIDRUG RESISTANCE PROTEIN MDTA"/>
    <property type="match status" value="1"/>
</dbReference>
<feature type="coiled-coil region" evidence="1">
    <location>
        <begin position="101"/>
        <end position="151"/>
    </location>
</feature>
<evidence type="ECO:0000313" key="3">
    <source>
        <dbReference type="Proteomes" id="UP001596506"/>
    </source>
</evidence>
<dbReference type="RefSeq" id="WP_198515480.1">
    <property type="nucleotide sequence ID" value="NZ_JBHTBD010000001.1"/>
</dbReference>
<dbReference type="EMBL" id="JBHTBD010000001">
    <property type="protein sequence ID" value="MFC7294247.1"/>
    <property type="molecule type" value="Genomic_DNA"/>
</dbReference>
<evidence type="ECO:0000313" key="2">
    <source>
        <dbReference type="EMBL" id="MFC7294247.1"/>
    </source>
</evidence>
<gene>
    <name evidence="2" type="ORF">ACFQQA_05875</name>
</gene>
<keyword evidence="1" id="KW-0175">Coiled coil</keyword>
<sequence>MFALAGLVGGVLLIALLVFLRERPAHSESNTSPLPLTVIEVQPMPFVLTARGFGITRPVQTWQAVANVSGRVVYRHPELNSGTLLPKGTLLLALDPGRYQLAIAETEAELASLRAEQAQLDAETQNTRRLLKLESERLELSEGELDRIERLLASGAVSQSRLDEQRRATLAQRQLVQSLNNQLSLVPSKQQYLEARIQRANTRLDQGRQDLEDTRFVAPYDLRVRSVDVEEHQYAAIGQSLFLVDGIEQAEVEAQVPLSMLRRLMTAVSIPVDSQQTALDITERLDFSAIRSEVQLTGFPGVRWPASVSRVASGLDPGTRSGRVVVTVDQPYSLASVPERPALQRDMYVQVKFIADNPRPLLAIPSSAVHQGEVYLLGEGNLLQRRPVTVAFEQNGLAVIESGLSAGELLITDDPVPAIAGMEVAPHRNPELEQSLRQRALGDGK</sequence>
<reference evidence="3" key="1">
    <citation type="journal article" date="2019" name="Int. J. Syst. Evol. Microbiol.">
        <title>The Global Catalogue of Microorganisms (GCM) 10K type strain sequencing project: providing services to taxonomists for standard genome sequencing and annotation.</title>
        <authorList>
            <consortium name="The Broad Institute Genomics Platform"/>
            <consortium name="The Broad Institute Genome Sequencing Center for Infectious Disease"/>
            <person name="Wu L."/>
            <person name="Ma J."/>
        </authorList>
    </citation>
    <scope>NUCLEOTIDE SEQUENCE [LARGE SCALE GENOMIC DNA]</scope>
    <source>
        <strain evidence="3">CCUG 60559</strain>
    </source>
</reference>
<dbReference type="SUPFAM" id="SSF111369">
    <property type="entry name" value="HlyD-like secretion proteins"/>
    <property type="match status" value="1"/>
</dbReference>
<evidence type="ECO:0000256" key="1">
    <source>
        <dbReference type="SAM" id="Coils"/>
    </source>
</evidence>
<comment type="caution">
    <text evidence="2">The sequence shown here is derived from an EMBL/GenBank/DDBJ whole genome shotgun (WGS) entry which is preliminary data.</text>
</comment>
<name>A0ABW2IT32_9GAMM</name>
<dbReference type="PANTHER" id="PTHR30469:SF15">
    <property type="entry name" value="HLYD FAMILY OF SECRETION PROTEINS"/>
    <property type="match status" value="1"/>
</dbReference>
<dbReference type="Gene3D" id="2.40.30.170">
    <property type="match status" value="1"/>
</dbReference>
<dbReference type="Gene3D" id="2.40.50.100">
    <property type="match status" value="1"/>
</dbReference>
<accession>A0ABW2IT32</accession>
<dbReference type="Gene3D" id="2.40.420.20">
    <property type="match status" value="1"/>
</dbReference>
<protein>
    <submittedName>
        <fullName evidence="2">Efflux RND transporter periplasmic adaptor subunit</fullName>
    </submittedName>
</protein>
<dbReference type="Gene3D" id="1.10.287.470">
    <property type="entry name" value="Helix hairpin bin"/>
    <property type="match status" value="1"/>
</dbReference>
<proteinExistence type="predicted"/>